<keyword evidence="6" id="KW-0694">RNA-binding</keyword>
<reference evidence="10 11" key="1">
    <citation type="submission" date="2013-02" db="EMBL/GenBank/DDBJ databases">
        <title>Genome sequence of Candida maltosa Xu316, a potential industrial strain for xylitol and ethanol production.</title>
        <authorList>
            <person name="Yu J."/>
            <person name="Wang Q."/>
            <person name="Geng X."/>
            <person name="Bao W."/>
            <person name="He P."/>
            <person name="Cai J."/>
        </authorList>
    </citation>
    <scope>NUCLEOTIDE SEQUENCE [LARGE SCALE GENOMIC DNA]</scope>
    <source>
        <strain evidence="11">Xu316</strain>
    </source>
</reference>
<feature type="compositionally biased region" description="Low complexity" evidence="8">
    <location>
        <begin position="1013"/>
        <end position="1024"/>
    </location>
</feature>
<dbReference type="AlphaFoldDB" id="M3HSJ1"/>
<dbReference type="SUPFAM" id="SSF101489">
    <property type="entry name" value="Eukaryotic initiation factor 4f subunit eIF4g, eIF4e-binding domain"/>
    <property type="match status" value="1"/>
</dbReference>
<feature type="compositionally biased region" description="Low complexity" evidence="8">
    <location>
        <begin position="209"/>
        <end position="221"/>
    </location>
</feature>
<feature type="compositionally biased region" description="Acidic residues" evidence="8">
    <location>
        <begin position="1048"/>
        <end position="1057"/>
    </location>
</feature>
<feature type="compositionally biased region" description="Polar residues" evidence="8">
    <location>
        <begin position="261"/>
        <end position="272"/>
    </location>
</feature>
<feature type="region of interest" description="Disordered" evidence="8">
    <location>
        <begin position="206"/>
        <end position="460"/>
    </location>
</feature>
<evidence type="ECO:0000256" key="2">
    <source>
        <dbReference type="ARBA" id="ARBA00005775"/>
    </source>
</evidence>
<name>M3HSJ1_CANMX</name>
<proteinExistence type="inferred from homology"/>
<evidence type="ECO:0000256" key="5">
    <source>
        <dbReference type="ARBA" id="ARBA00022553"/>
    </source>
</evidence>
<feature type="compositionally biased region" description="Low complexity" evidence="8">
    <location>
        <begin position="451"/>
        <end position="460"/>
    </location>
</feature>
<accession>M3HSJ1</accession>
<keyword evidence="11" id="KW-1185">Reference proteome</keyword>
<dbReference type="Gene3D" id="1.25.40.180">
    <property type="match status" value="1"/>
</dbReference>
<gene>
    <name evidence="10" type="ORF">G210_2339</name>
</gene>
<feature type="domain" description="MIF4G" evidence="9">
    <location>
        <begin position="674"/>
        <end position="913"/>
    </location>
</feature>
<keyword evidence="3" id="KW-0963">Cytoplasm</keyword>
<feature type="non-terminal residue" evidence="10">
    <location>
        <position position="1"/>
    </location>
</feature>
<dbReference type="GO" id="GO:0010494">
    <property type="term" value="C:cytoplasmic stress granule"/>
    <property type="evidence" value="ECO:0007669"/>
    <property type="project" value="UniProtKB-ARBA"/>
</dbReference>
<evidence type="ECO:0000256" key="4">
    <source>
        <dbReference type="ARBA" id="ARBA00022540"/>
    </source>
</evidence>
<dbReference type="Pfam" id="PF12152">
    <property type="entry name" value="eIF_4G1"/>
    <property type="match status" value="1"/>
</dbReference>
<feature type="compositionally biased region" description="Polar residues" evidence="8">
    <location>
        <begin position="348"/>
        <end position="358"/>
    </location>
</feature>
<dbReference type="HOGENOM" id="CLU_006715_0_0_1"/>
<protein>
    <submittedName>
        <fullName evidence="10">Eukaryotic initiation factor 4F subunit p150, putative</fullName>
    </submittedName>
</protein>
<dbReference type="eggNOG" id="KOG0401">
    <property type="taxonomic scope" value="Eukaryota"/>
</dbReference>
<evidence type="ECO:0000256" key="7">
    <source>
        <dbReference type="ARBA" id="ARBA00022917"/>
    </source>
</evidence>
<dbReference type="PANTHER" id="PTHR23253:SF9">
    <property type="entry name" value="EUKARYOTIC TRANSLATION INITIATION FACTOR 4 GAMMA 2"/>
    <property type="match status" value="1"/>
</dbReference>
<evidence type="ECO:0000256" key="8">
    <source>
        <dbReference type="SAM" id="MobiDB-lite"/>
    </source>
</evidence>
<keyword evidence="7" id="KW-0648">Protein biosynthesis</keyword>
<keyword evidence="4 10" id="KW-0396">Initiation factor</keyword>
<comment type="subcellular location">
    <subcellularLocation>
        <location evidence="1">Cytoplasm</location>
    </subcellularLocation>
</comment>
<evidence type="ECO:0000313" key="11">
    <source>
        <dbReference type="Proteomes" id="UP000011777"/>
    </source>
</evidence>
<evidence type="ECO:0000313" key="10">
    <source>
        <dbReference type="EMBL" id="EMG50542.1"/>
    </source>
</evidence>
<dbReference type="GO" id="GO:0003729">
    <property type="term" value="F:mRNA binding"/>
    <property type="evidence" value="ECO:0007669"/>
    <property type="project" value="TreeGrafter"/>
</dbReference>
<dbReference type="OMA" id="QFYSVIT"/>
<evidence type="ECO:0000256" key="3">
    <source>
        <dbReference type="ARBA" id="ARBA00022490"/>
    </source>
</evidence>
<evidence type="ECO:0000259" key="9">
    <source>
        <dbReference type="SMART" id="SM00543"/>
    </source>
</evidence>
<feature type="compositionally biased region" description="Acidic residues" evidence="8">
    <location>
        <begin position="401"/>
        <end position="444"/>
    </location>
</feature>
<feature type="compositionally biased region" description="Low complexity" evidence="8">
    <location>
        <begin position="28"/>
        <end position="42"/>
    </location>
</feature>
<feature type="compositionally biased region" description="Polar residues" evidence="8">
    <location>
        <begin position="1"/>
        <end position="27"/>
    </location>
</feature>
<feature type="compositionally biased region" description="Low complexity" evidence="8">
    <location>
        <begin position="283"/>
        <end position="303"/>
    </location>
</feature>
<keyword evidence="5" id="KW-0597">Phosphoprotein</keyword>
<feature type="compositionally biased region" description="Low complexity" evidence="8">
    <location>
        <begin position="50"/>
        <end position="136"/>
    </location>
</feature>
<feature type="compositionally biased region" description="Gly residues" evidence="8">
    <location>
        <begin position="552"/>
        <end position="561"/>
    </location>
</feature>
<dbReference type="Proteomes" id="UP000011777">
    <property type="component" value="Unassembled WGS sequence"/>
</dbReference>
<feature type="compositionally biased region" description="Basic and acidic residues" evidence="8">
    <location>
        <begin position="1026"/>
        <end position="1035"/>
    </location>
</feature>
<dbReference type="InterPro" id="IPR036211">
    <property type="entry name" value="eIF4G_eIF4E-bd_sf"/>
</dbReference>
<dbReference type="SUPFAM" id="SSF48371">
    <property type="entry name" value="ARM repeat"/>
    <property type="match status" value="1"/>
</dbReference>
<feature type="compositionally biased region" description="Basic and acidic residues" evidence="8">
    <location>
        <begin position="615"/>
        <end position="644"/>
    </location>
</feature>
<dbReference type="InterPro" id="IPR016024">
    <property type="entry name" value="ARM-type_fold"/>
</dbReference>
<feature type="compositionally biased region" description="Basic and acidic residues" evidence="8">
    <location>
        <begin position="359"/>
        <end position="400"/>
    </location>
</feature>
<feature type="region of interest" description="Disordered" evidence="8">
    <location>
        <begin position="943"/>
        <end position="1057"/>
    </location>
</feature>
<dbReference type="EMBL" id="AOGT01000188">
    <property type="protein sequence ID" value="EMG50542.1"/>
    <property type="molecule type" value="Genomic_DNA"/>
</dbReference>
<feature type="region of interest" description="Disordered" evidence="8">
    <location>
        <begin position="536"/>
        <end position="656"/>
    </location>
</feature>
<evidence type="ECO:0000256" key="6">
    <source>
        <dbReference type="ARBA" id="ARBA00022884"/>
    </source>
</evidence>
<feature type="region of interest" description="Disordered" evidence="8">
    <location>
        <begin position="1"/>
        <end position="136"/>
    </location>
</feature>
<dbReference type="PANTHER" id="PTHR23253">
    <property type="entry name" value="EUKARYOTIC TRANSLATION INITIATION FACTOR 4 GAMMA"/>
    <property type="match status" value="1"/>
</dbReference>
<comment type="caution">
    <text evidence="10">The sequence shown here is derived from an EMBL/GenBank/DDBJ whole genome shotgun (WGS) entry which is preliminary data.</text>
</comment>
<dbReference type="GO" id="GO:0003743">
    <property type="term" value="F:translation initiation factor activity"/>
    <property type="evidence" value="ECO:0007669"/>
    <property type="project" value="UniProtKB-KW"/>
</dbReference>
<sequence>MSDNTNTKSPATGDTKSESTMAPSSFDASTSNSAVNNPSSNVVDDKDNNTSDQNQQPQGSSFNQQFNSNYQGYNNNPGYNNYNNSNYYNNNKNQYHKNYNGNRQNNYNNPNQNSGNNNNNNNNNNSGNNQRYNNNKKQYNNQKVNHHHHHGHHNQQPSQQQFMTYPYGSPAPQMYGYYMGPGYQQMYVPGIPVQYGAIQATPGQQYAAPQMTSSQPQQVTTPPTPKIKLTTKDGKPVDLEEKKRKTASSTPVGSPLPKNVTPVSTAPASSKPTTEEKAKPDNATTPAATTTPSTTPASETKATGLSAAEEFKRKIMERAAAAAKEKAGKDAPKEEKKEEVAPKPVASPSETVSTTTDKPTIEKEEEPKVEEPEVKKEEQPKEEVITEEKVETKVEEKSEQPEEETVDTKEEEEEQEGDEEEEQPEQPETEETEEVEVEGEEGEGEEKSADSDSTSTSTVAAPEFTISQFLDRLKIATPIEDILATKYPENIQGVDASKQLPGKKYRYDPQFLIQFRNVVNYNIDPVFKAHLESMDIHPNGMKRSGSTRDGSYRGGLPGKLPGGIPARFNGPGGKGNSQYEGGRQNSRSGSKRGGRGGSSRDRSTRKGGNPSKRGGRGEMREKTEEELAKEAKPAEEVKPLEKSANRWVPKSRQQKKEVRTAEDGTIILEKEDIERKTNSLLNKLTLEMFTEISNEIIAITNQSKWEKEAETVKQIISLTFAKACDEPHWSEMYARLCAKMCTSISDEIKDESIVLKDGSVPSGGVLARRILLSTCQREYEKGWSDKLPTNPDGSPLEPEMMSDEYYAMAAAKRRGLGLVKFIGHLYNLNMLNDQVIFVCLKDQSKNTVDPSEDSLENLVQLIKTVGEKLDSNESTRSMIRFVFENVEKIINGIELSSRIKFMLMDLQDLRAAKWKSSKADAGPKTIEEIHRDAEIKKIEEERAKMEKKRKQNQYGNDSRSNSSRGGSSWNNNNNNNNSNNNNNNNNNNSQGSNTSFVKKSQSFVNQRTGSNRSPASIQSAPSSSDLQRESSKRSESTQINRFAMLGAGDDDDEEEQA</sequence>
<dbReference type="GO" id="GO:0016281">
    <property type="term" value="C:eukaryotic translation initiation factor 4F complex"/>
    <property type="evidence" value="ECO:0007669"/>
    <property type="project" value="TreeGrafter"/>
</dbReference>
<dbReference type="OrthoDB" id="514777at2759"/>
<dbReference type="SMART" id="SM00543">
    <property type="entry name" value="MIF4G"/>
    <property type="match status" value="1"/>
</dbReference>
<dbReference type="InterPro" id="IPR022745">
    <property type="entry name" value="eIF4G1_eIF4E-bd"/>
</dbReference>
<evidence type="ECO:0000256" key="1">
    <source>
        <dbReference type="ARBA" id="ARBA00004496"/>
    </source>
</evidence>
<dbReference type="FunFam" id="1.25.40.180:FF:000020">
    <property type="entry name" value="Eukaryotic translation initiation factor subunit"/>
    <property type="match status" value="1"/>
</dbReference>
<dbReference type="InterPro" id="IPR003890">
    <property type="entry name" value="MIF4G-like_typ-3"/>
</dbReference>
<dbReference type="Pfam" id="PF02854">
    <property type="entry name" value="MIF4G"/>
    <property type="match status" value="1"/>
</dbReference>
<comment type="similarity">
    <text evidence="2">Belongs to the eukaryotic initiation factor 4G family.</text>
</comment>
<dbReference type="Gene3D" id="1.20.970.30">
    <property type="entry name" value="eIF4G, eIF4E-binding domain"/>
    <property type="match status" value="1"/>
</dbReference>
<dbReference type="STRING" id="1245528.M3HSJ1"/>
<organism evidence="10 11">
    <name type="scientific">Candida maltosa (strain Xu316)</name>
    <name type="common">Yeast</name>
    <dbReference type="NCBI Taxonomy" id="1245528"/>
    <lineage>
        <taxon>Eukaryota</taxon>
        <taxon>Fungi</taxon>
        <taxon>Dikarya</taxon>
        <taxon>Ascomycota</taxon>
        <taxon>Saccharomycotina</taxon>
        <taxon>Pichiomycetes</taxon>
        <taxon>Debaryomycetaceae</taxon>
        <taxon>Candida/Lodderomyces clade</taxon>
        <taxon>Candida</taxon>
    </lineage>
</organism>
<feature type="compositionally biased region" description="Low complexity" evidence="8">
    <location>
        <begin position="955"/>
        <end position="993"/>
    </location>
</feature>
<feature type="compositionally biased region" description="Polar residues" evidence="8">
    <location>
        <begin position="994"/>
        <end position="1012"/>
    </location>
</feature>
<feature type="compositionally biased region" description="Basic and acidic residues" evidence="8">
    <location>
        <begin position="309"/>
        <end position="341"/>
    </location>
</feature>
<feature type="compositionally biased region" description="Basic and acidic residues" evidence="8">
    <location>
        <begin position="230"/>
        <end position="243"/>
    </location>
</feature>